<keyword evidence="3" id="KW-1185">Reference proteome</keyword>
<sequence>MQRTRSYNKQNGGAYQGRSNGYSNGGNRFDGQRNASSGGGGFRNNNGGGFRNTNGGGFRNGNNGGAGFRNGGFGNNQRNGQNGQGLNKVEWGSKTLRPFSKDFLYPPSCCGKSFFF</sequence>
<gene>
    <name evidence="2" type="ORF">NQ314_006805</name>
</gene>
<dbReference type="AlphaFoldDB" id="A0AAV8YXN6"/>
<feature type="compositionally biased region" description="Low complexity" evidence="1">
    <location>
        <begin position="75"/>
        <end position="85"/>
    </location>
</feature>
<comment type="caution">
    <text evidence="2">The sequence shown here is derived from an EMBL/GenBank/DDBJ whole genome shotgun (WGS) entry which is preliminary data.</text>
</comment>
<evidence type="ECO:0000313" key="2">
    <source>
        <dbReference type="EMBL" id="KAJ8955956.1"/>
    </source>
</evidence>
<feature type="region of interest" description="Disordered" evidence="1">
    <location>
        <begin position="1"/>
        <end position="89"/>
    </location>
</feature>
<reference evidence="2" key="1">
    <citation type="journal article" date="2023" name="Insect Mol. Biol.">
        <title>Genome sequencing provides insights into the evolution of gene families encoding plant cell wall-degrading enzymes in longhorned beetles.</title>
        <authorList>
            <person name="Shin N.R."/>
            <person name="Okamura Y."/>
            <person name="Kirsch R."/>
            <person name="Pauchet Y."/>
        </authorList>
    </citation>
    <scope>NUCLEOTIDE SEQUENCE</scope>
    <source>
        <strain evidence="2">RBIC_L_NR</strain>
    </source>
</reference>
<protein>
    <submittedName>
        <fullName evidence="2">Uncharacterized protein</fullName>
    </submittedName>
</protein>
<evidence type="ECO:0000256" key="1">
    <source>
        <dbReference type="SAM" id="MobiDB-lite"/>
    </source>
</evidence>
<dbReference type="Proteomes" id="UP001162156">
    <property type="component" value="Unassembled WGS sequence"/>
</dbReference>
<feature type="compositionally biased region" description="Polar residues" evidence="1">
    <location>
        <begin position="1"/>
        <end position="13"/>
    </location>
</feature>
<feature type="compositionally biased region" description="Low complexity" evidence="1">
    <location>
        <begin position="17"/>
        <end position="27"/>
    </location>
</feature>
<proteinExistence type="predicted"/>
<feature type="compositionally biased region" description="Gly residues" evidence="1">
    <location>
        <begin position="37"/>
        <end position="74"/>
    </location>
</feature>
<evidence type="ECO:0000313" key="3">
    <source>
        <dbReference type="Proteomes" id="UP001162156"/>
    </source>
</evidence>
<accession>A0AAV8YXN6</accession>
<organism evidence="2 3">
    <name type="scientific">Rhamnusium bicolor</name>
    <dbReference type="NCBI Taxonomy" id="1586634"/>
    <lineage>
        <taxon>Eukaryota</taxon>
        <taxon>Metazoa</taxon>
        <taxon>Ecdysozoa</taxon>
        <taxon>Arthropoda</taxon>
        <taxon>Hexapoda</taxon>
        <taxon>Insecta</taxon>
        <taxon>Pterygota</taxon>
        <taxon>Neoptera</taxon>
        <taxon>Endopterygota</taxon>
        <taxon>Coleoptera</taxon>
        <taxon>Polyphaga</taxon>
        <taxon>Cucujiformia</taxon>
        <taxon>Chrysomeloidea</taxon>
        <taxon>Cerambycidae</taxon>
        <taxon>Lepturinae</taxon>
        <taxon>Rhagiini</taxon>
        <taxon>Rhamnusium</taxon>
    </lineage>
</organism>
<dbReference type="EMBL" id="JANEYF010001849">
    <property type="protein sequence ID" value="KAJ8955956.1"/>
    <property type="molecule type" value="Genomic_DNA"/>
</dbReference>
<name>A0AAV8YXN6_9CUCU</name>